<dbReference type="InterPro" id="IPR011629">
    <property type="entry name" value="CobW-like_C"/>
</dbReference>
<dbReference type="InterPro" id="IPR033010">
    <property type="entry name" value="Cdc20/Fizzy"/>
</dbReference>
<gene>
    <name evidence="15" type="ORF">QYE76_046087</name>
</gene>
<protein>
    <recommendedName>
        <fullName evidence="14">CobW C-terminal domain-containing protein</fullName>
    </recommendedName>
</protein>
<evidence type="ECO:0000256" key="2">
    <source>
        <dbReference type="ARBA" id="ARBA00022574"/>
    </source>
</evidence>
<dbReference type="PROSITE" id="PS50294">
    <property type="entry name" value="WD_REPEATS_REGION"/>
    <property type="match status" value="3"/>
</dbReference>
<evidence type="ECO:0000256" key="12">
    <source>
        <dbReference type="PROSITE-ProRule" id="PRU00221"/>
    </source>
</evidence>
<dbReference type="Gene3D" id="3.30.1220.10">
    <property type="entry name" value="CobW-like, C-terminal domain"/>
    <property type="match status" value="1"/>
</dbReference>
<dbReference type="EMBL" id="JAUUTY010000002">
    <property type="protein sequence ID" value="KAK1685239.1"/>
    <property type="molecule type" value="Genomic_DNA"/>
</dbReference>
<evidence type="ECO:0000256" key="6">
    <source>
        <dbReference type="ARBA" id="ARBA00022776"/>
    </source>
</evidence>
<dbReference type="InterPro" id="IPR001680">
    <property type="entry name" value="WD40_rpt"/>
</dbReference>
<dbReference type="PANTHER" id="PTHR19918:SF68">
    <property type="entry name" value="GENOME ASSEMBLY, CHROMOSOME: II"/>
    <property type="match status" value="1"/>
</dbReference>
<dbReference type="GO" id="GO:0010997">
    <property type="term" value="F:anaphase-promoting complex binding"/>
    <property type="evidence" value="ECO:0007669"/>
    <property type="project" value="InterPro"/>
</dbReference>
<keyword evidence="4" id="KW-0677">Repeat</keyword>
<keyword evidence="5" id="KW-0547">Nucleotide-binding</keyword>
<dbReference type="Pfam" id="PF02492">
    <property type="entry name" value="cobW"/>
    <property type="match status" value="1"/>
</dbReference>
<dbReference type="PROSITE" id="PS50082">
    <property type="entry name" value="WD_REPEATS_2"/>
    <property type="match status" value="3"/>
</dbReference>
<dbReference type="Gene3D" id="3.40.50.300">
    <property type="entry name" value="P-loop containing nucleotide triphosphate hydrolases"/>
    <property type="match status" value="1"/>
</dbReference>
<feature type="repeat" description="WD" evidence="12">
    <location>
        <begin position="595"/>
        <end position="636"/>
    </location>
</feature>
<evidence type="ECO:0000256" key="11">
    <source>
        <dbReference type="ARBA" id="ARBA00049117"/>
    </source>
</evidence>
<keyword evidence="8" id="KW-0143">Chaperone</keyword>
<evidence type="ECO:0000256" key="4">
    <source>
        <dbReference type="ARBA" id="ARBA00022737"/>
    </source>
</evidence>
<organism evidence="15 16">
    <name type="scientific">Lolium multiflorum</name>
    <name type="common">Italian ryegrass</name>
    <name type="synonym">Lolium perenne subsp. multiflorum</name>
    <dbReference type="NCBI Taxonomy" id="4521"/>
    <lineage>
        <taxon>Eukaryota</taxon>
        <taxon>Viridiplantae</taxon>
        <taxon>Streptophyta</taxon>
        <taxon>Embryophyta</taxon>
        <taxon>Tracheophyta</taxon>
        <taxon>Spermatophyta</taxon>
        <taxon>Magnoliopsida</taxon>
        <taxon>Liliopsida</taxon>
        <taxon>Poales</taxon>
        <taxon>Poaceae</taxon>
        <taxon>BOP clade</taxon>
        <taxon>Pooideae</taxon>
        <taxon>Poodae</taxon>
        <taxon>Poeae</taxon>
        <taxon>Poeae Chloroplast Group 2 (Poeae type)</taxon>
        <taxon>Loliodinae</taxon>
        <taxon>Loliinae</taxon>
        <taxon>Lolium</taxon>
    </lineage>
</organism>
<dbReference type="GO" id="GO:0000166">
    <property type="term" value="F:nucleotide binding"/>
    <property type="evidence" value="ECO:0007669"/>
    <property type="project" value="UniProtKB-KW"/>
</dbReference>
<evidence type="ECO:0000313" key="15">
    <source>
        <dbReference type="EMBL" id="KAK1685239.1"/>
    </source>
</evidence>
<dbReference type="SUPFAM" id="SSF50998">
    <property type="entry name" value="Quinoprotein alcohol dehydrogenase-like"/>
    <property type="match status" value="1"/>
</dbReference>
<comment type="similarity">
    <text evidence="10">Belongs to the SIMIBI class G3E GTPase family. ZNG1 subfamily.</text>
</comment>
<evidence type="ECO:0000256" key="13">
    <source>
        <dbReference type="SAM" id="MobiDB-lite"/>
    </source>
</evidence>
<dbReference type="FunFam" id="3.40.50.300:FF:000778">
    <property type="entry name" value="GTP-binding protein YjiA"/>
    <property type="match status" value="1"/>
</dbReference>
<evidence type="ECO:0000256" key="7">
    <source>
        <dbReference type="ARBA" id="ARBA00022801"/>
    </source>
</evidence>
<evidence type="ECO:0000256" key="1">
    <source>
        <dbReference type="ARBA" id="ARBA00006445"/>
    </source>
</evidence>
<evidence type="ECO:0000313" key="16">
    <source>
        <dbReference type="Proteomes" id="UP001231189"/>
    </source>
</evidence>
<accession>A0AAD8TLH3</accession>
<dbReference type="GO" id="GO:0051301">
    <property type="term" value="P:cell division"/>
    <property type="evidence" value="ECO:0007669"/>
    <property type="project" value="UniProtKB-KW"/>
</dbReference>
<dbReference type="CDD" id="cd00200">
    <property type="entry name" value="WD40"/>
    <property type="match status" value="1"/>
</dbReference>
<evidence type="ECO:0000256" key="8">
    <source>
        <dbReference type="ARBA" id="ARBA00023186"/>
    </source>
</evidence>
<dbReference type="PANTHER" id="PTHR19918">
    <property type="entry name" value="CELL DIVISION CYCLE 20 CDC20 FIZZY -RELATED"/>
    <property type="match status" value="1"/>
</dbReference>
<dbReference type="PROSITE" id="PS00678">
    <property type="entry name" value="WD_REPEATS_1"/>
    <property type="match status" value="2"/>
</dbReference>
<dbReference type="GO" id="GO:1905786">
    <property type="term" value="P:positive regulation of anaphase-promoting complex-dependent catabolic process"/>
    <property type="evidence" value="ECO:0007669"/>
    <property type="project" value="TreeGrafter"/>
</dbReference>
<keyword evidence="2 12" id="KW-0853">WD repeat</keyword>
<dbReference type="CDD" id="cd03112">
    <property type="entry name" value="CobW-like"/>
    <property type="match status" value="1"/>
</dbReference>
<dbReference type="SMART" id="SM00833">
    <property type="entry name" value="CobW_C"/>
    <property type="match status" value="1"/>
</dbReference>
<dbReference type="Pfam" id="PF07683">
    <property type="entry name" value="CobW_C"/>
    <property type="match status" value="1"/>
</dbReference>
<dbReference type="InterPro" id="IPR003495">
    <property type="entry name" value="CobW/HypB/UreG_nucleotide-bd"/>
</dbReference>
<dbReference type="InterPro" id="IPR036627">
    <property type="entry name" value="CobW-likC_sf"/>
</dbReference>
<keyword evidence="9" id="KW-0131">Cell cycle</keyword>
<dbReference type="InterPro" id="IPR015943">
    <property type="entry name" value="WD40/YVTN_repeat-like_dom_sf"/>
</dbReference>
<sequence length="894" mass="98442">MAAASARLLLPRATRTTASSSLLLHRPLDSFSRCPRSLEPPLPRPPSTVFRRHLSDATFDAQALDTRVPATVITGFLGSGKTTLLNHILTSQHGKRIAVIENEFGEVDIDSSLVANHSSVAEDIVMVNNGCLCCTVRGDLVKMLLKLVKQKGDKFDHIVIETTGLAKPGPVIETFCSDELVSKYVKLDGVVTLVDCKHAMKHLNEVKPRWVVNEAVEQVAYADRIILNKIDLVDHAELEVVTNKIKLINGMAQLKKAKFGDVDMNFVLGIGGYDLDRIEDAVQLNQNKETGHCHLGHEHGHHHHHDHVHDSAVTSVSIVSEGVLDLDEVNDWLERLVDEKGEDLYRLKGVISVNESTGRFVFQGVHSMLEGCPAKPWEPDEKRINKLVFIGRNLDEAALRKAFKGSGSMSPERISRRCAPASRPPLQEAGSRPYMPSLCSASRNPAVKCYGDRFIPVRSAMDMDMAHYLLTEPRKDTKNAATPSPAKEAYRKLLAEKLFNNRTRILAFRNKPPPEPENILAELRADAASIQARPAKKRRYIPQSAERTLDAPDLVDDYYLNLLDWGSSNVLSIALGNTIYLWNAANGSTSELVTFDEDDGPVTSVSWAPDGRHIAVGLNSSTVQLWDSSSKRLLRTLQGVHESRVGSLAWNGNILTSGGMDGKIVNNDVRIRNHAVQTYRGHEQEVCGLKWSGSGQQLASGGNDNLLHIWDVSMASSVQSAGRTQWLHRLEDHLAAVKALAWCPFQSNLLASGGGGSDRCIKFWNTHTGACLNSVDTGSQVCALLWNKNDRELLSSHGFTQNQLTLWKYPSMDKMAELTGHTSRVLFMAQSPDGCTVASAAGDETLRFWNVFGTPDAPKAAVKTSHTGMFNNSHDWCESSCVLVTLVAVCLFLH</sequence>
<dbReference type="GO" id="GO:0016787">
    <property type="term" value="F:hydrolase activity"/>
    <property type="evidence" value="ECO:0007669"/>
    <property type="project" value="UniProtKB-KW"/>
</dbReference>
<comment type="similarity">
    <text evidence="1">Belongs to the WD repeat CDC20/Fizzy family.</text>
</comment>
<keyword evidence="6" id="KW-0498">Mitosis</keyword>
<proteinExistence type="inferred from homology"/>
<name>A0AAD8TLH3_LOLMU</name>
<dbReference type="SUPFAM" id="SSF52540">
    <property type="entry name" value="P-loop containing nucleoside triphosphate hydrolases"/>
    <property type="match status" value="1"/>
</dbReference>
<dbReference type="InterPro" id="IPR027417">
    <property type="entry name" value="P-loop_NTPase"/>
</dbReference>
<dbReference type="GO" id="GO:0031145">
    <property type="term" value="P:anaphase-promoting complex-dependent catabolic process"/>
    <property type="evidence" value="ECO:0007669"/>
    <property type="project" value="TreeGrafter"/>
</dbReference>
<evidence type="ECO:0000256" key="3">
    <source>
        <dbReference type="ARBA" id="ARBA00022618"/>
    </source>
</evidence>
<dbReference type="SMART" id="SM00320">
    <property type="entry name" value="WD40"/>
    <property type="match status" value="6"/>
</dbReference>
<dbReference type="GO" id="GO:0005680">
    <property type="term" value="C:anaphase-promoting complex"/>
    <property type="evidence" value="ECO:0007669"/>
    <property type="project" value="TreeGrafter"/>
</dbReference>
<reference evidence="15" key="1">
    <citation type="submission" date="2023-07" db="EMBL/GenBank/DDBJ databases">
        <title>A chromosome-level genome assembly of Lolium multiflorum.</title>
        <authorList>
            <person name="Chen Y."/>
            <person name="Copetti D."/>
            <person name="Kolliker R."/>
            <person name="Studer B."/>
        </authorList>
    </citation>
    <scope>NUCLEOTIDE SEQUENCE</scope>
    <source>
        <strain evidence="15">02402/16</strain>
        <tissue evidence="15">Leaf</tissue>
    </source>
</reference>
<evidence type="ECO:0000256" key="5">
    <source>
        <dbReference type="ARBA" id="ARBA00022741"/>
    </source>
</evidence>
<feature type="domain" description="CobW C-terminal" evidence="14">
    <location>
        <begin position="313"/>
        <end position="407"/>
    </location>
</feature>
<keyword evidence="16" id="KW-1185">Reference proteome</keyword>
<dbReference type="Proteomes" id="UP001231189">
    <property type="component" value="Unassembled WGS sequence"/>
</dbReference>
<comment type="caution">
    <text evidence="15">The sequence shown here is derived from an EMBL/GenBank/DDBJ whole genome shotgun (WGS) entry which is preliminary data.</text>
</comment>
<comment type="catalytic activity">
    <reaction evidence="11">
        <text>GTP + H2O = GDP + phosphate + H(+)</text>
        <dbReference type="Rhea" id="RHEA:19669"/>
        <dbReference type="ChEBI" id="CHEBI:15377"/>
        <dbReference type="ChEBI" id="CHEBI:15378"/>
        <dbReference type="ChEBI" id="CHEBI:37565"/>
        <dbReference type="ChEBI" id="CHEBI:43474"/>
        <dbReference type="ChEBI" id="CHEBI:58189"/>
    </reaction>
    <physiologicalReaction direction="left-to-right" evidence="11">
        <dbReference type="Rhea" id="RHEA:19670"/>
    </physiologicalReaction>
</comment>
<evidence type="ECO:0000256" key="10">
    <source>
        <dbReference type="ARBA" id="ARBA00034320"/>
    </source>
</evidence>
<dbReference type="Gene3D" id="2.130.10.10">
    <property type="entry name" value="YVTN repeat-like/Quinoprotein amine dehydrogenase"/>
    <property type="match status" value="1"/>
</dbReference>
<dbReference type="SUPFAM" id="SSF90002">
    <property type="entry name" value="Hypothetical protein YjiA, C-terminal domain"/>
    <property type="match status" value="1"/>
</dbReference>
<dbReference type="InterPro" id="IPR011047">
    <property type="entry name" value="Quinoprotein_ADH-like_sf"/>
</dbReference>
<dbReference type="InterPro" id="IPR056150">
    <property type="entry name" value="WD40_CDC20-Fz"/>
</dbReference>
<feature type="region of interest" description="Disordered" evidence="13">
    <location>
        <begin position="407"/>
        <end position="430"/>
    </location>
</feature>
<keyword evidence="3" id="KW-0132">Cell division</keyword>
<dbReference type="InterPro" id="IPR019775">
    <property type="entry name" value="WD40_repeat_CS"/>
</dbReference>
<feature type="repeat" description="WD" evidence="12">
    <location>
        <begin position="818"/>
        <end position="851"/>
    </location>
</feature>
<evidence type="ECO:0000259" key="14">
    <source>
        <dbReference type="SMART" id="SM00833"/>
    </source>
</evidence>
<feature type="repeat" description="WD" evidence="12">
    <location>
        <begin position="679"/>
        <end position="720"/>
    </location>
</feature>
<evidence type="ECO:0000256" key="9">
    <source>
        <dbReference type="ARBA" id="ARBA00023306"/>
    </source>
</evidence>
<dbReference type="GO" id="GO:1990757">
    <property type="term" value="F:ubiquitin ligase activator activity"/>
    <property type="evidence" value="ECO:0007669"/>
    <property type="project" value="TreeGrafter"/>
</dbReference>
<keyword evidence="7" id="KW-0378">Hydrolase</keyword>
<dbReference type="AlphaFoldDB" id="A0AAD8TLH3"/>
<dbReference type="Pfam" id="PF24807">
    <property type="entry name" value="WD40_CDC20-Fz"/>
    <property type="match status" value="1"/>
</dbReference>